<dbReference type="EMBL" id="JACXAE010000118">
    <property type="protein sequence ID" value="MBD2777850.1"/>
    <property type="molecule type" value="Genomic_DNA"/>
</dbReference>
<dbReference type="Proteomes" id="UP000629098">
    <property type="component" value="Unassembled WGS sequence"/>
</dbReference>
<accession>A0A8J6XT31</accession>
<evidence type="ECO:0000313" key="2">
    <source>
        <dbReference type="Proteomes" id="UP000629098"/>
    </source>
</evidence>
<dbReference type="RefSeq" id="WP_190836905.1">
    <property type="nucleotide sequence ID" value="NZ_CAWPPI010000118.1"/>
</dbReference>
<name>A0A8J6XT31_9CYAN</name>
<sequence>MTNSSTVVVCPVYYQIIERRGNGWAFKHGEPFINLFNAPNLSIEEEFAAFDTSMKKVAVELFRINGGKQGYYIANILDKKYYYCGTEWSDVKAKLQELGIGKPDPMGD</sequence>
<gene>
    <name evidence="1" type="ORF">ICL16_38860</name>
</gene>
<comment type="caution">
    <text evidence="1">The sequence shown here is derived from an EMBL/GenBank/DDBJ whole genome shotgun (WGS) entry which is preliminary data.</text>
</comment>
<dbReference type="AlphaFoldDB" id="A0A8J6XT31"/>
<protein>
    <submittedName>
        <fullName evidence="1">Uncharacterized protein</fullName>
    </submittedName>
</protein>
<proteinExistence type="predicted"/>
<evidence type="ECO:0000313" key="1">
    <source>
        <dbReference type="EMBL" id="MBD2777850.1"/>
    </source>
</evidence>
<reference evidence="1" key="1">
    <citation type="submission" date="2020-09" db="EMBL/GenBank/DDBJ databases">
        <title>Iningainema tapete sp. nov. (Scytonemataceae, Cyanobacteria) from greenhouses in central Florida (USA) produces two types of nodularin with biosynthetic potential for microcystin-LR and anabaenopeptins.</title>
        <authorList>
            <person name="Berthold D.E."/>
            <person name="Lefler F.W."/>
            <person name="Huang I.-S."/>
            <person name="Abdulla H."/>
            <person name="Zimba P.V."/>
            <person name="Laughinghouse H.D. IV."/>
        </authorList>
    </citation>
    <scope>NUCLEOTIDE SEQUENCE</scope>
    <source>
        <strain evidence="1">BLCCT55</strain>
    </source>
</reference>
<keyword evidence="2" id="KW-1185">Reference proteome</keyword>
<organism evidence="1 2">
    <name type="scientific">Iningainema tapete BLCC-T55</name>
    <dbReference type="NCBI Taxonomy" id="2748662"/>
    <lineage>
        <taxon>Bacteria</taxon>
        <taxon>Bacillati</taxon>
        <taxon>Cyanobacteriota</taxon>
        <taxon>Cyanophyceae</taxon>
        <taxon>Nostocales</taxon>
        <taxon>Scytonemataceae</taxon>
        <taxon>Iningainema tapete</taxon>
    </lineage>
</organism>